<feature type="compositionally biased region" description="Basic residues" evidence="1">
    <location>
        <begin position="146"/>
        <end position="156"/>
    </location>
</feature>
<reference evidence="3" key="1">
    <citation type="submission" date="2024-04" db="EMBL/GenBank/DDBJ databases">
        <title>Salinicola lusitanus LLJ914,a marine bacterium isolated from the Okinawa Trough.</title>
        <authorList>
            <person name="Li J."/>
        </authorList>
    </citation>
    <scope>NUCLEOTIDE SEQUENCE [LARGE SCALE GENOMIC DNA]</scope>
</reference>
<evidence type="ECO:0000313" key="3">
    <source>
        <dbReference type="Proteomes" id="UP001460270"/>
    </source>
</evidence>
<gene>
    <name evidence="2" type="ORF">WMY93_020219</name>
</gene>
<feature type="compositionally biased region" description="Basic and acidic residues" evidence="1">
    <location>
        <begin position="110"/>
        <end position="127"/>
    </location>
</feature>
<feature type="compositionally biased region" description="Basic and acidic residues" evidence="1">
    <location>
        <begin position="157"/>
        <end position="179"/>
    </location>
</feature>
<feature type="compositionally biased region" description="Basic and acidic residues" evidence="1">
    <location>
        <begin position="366"/>
        <end position="379"/>
    </location>
</feature>
<dbReference type="EMBL" id="JBBPFD010000014">
    <property type="protein sequence ID" value="KAK7899366.1"/>
    <property type="molecule type" value="Genomic_DNA"/>
</dbReference>
<name>A0AAW0NT84_9GOBI</name>
<feature type="region of interest" description="Disordered" evidence="1">
    <location>
        <begin position="110"/>
        <end position="179"/>
    </location>
</feature>
<feature type="region of interest" description="Disordered" evidence="1">
    <location>
        <begin position="273"/>
        <end position="308"/>
    </location>
</feature>
<feature type="region of interest" description="Disordered" evidence="1">
    <location>
        <begin position="194"/>
        <end position="238"/>
    </location>
</feature>
<sequence length="540" mass="60340">MKQEEMVKPIVTVQESKPSELVRDDAKEETVDEIKPSDVKICSSTSDESEPSANAVEGVIKSAKESKKTGQAKQVKKMKQEEMIEQAETGKPIEIVQDSKPFELMTDVSDTKEKIMSEIKPVNEKTDSTTSDESQPSTNAVEAKEHKKTAPPKQVKKMKEDEMVKPIKTVKDSKPFKPKKYDAKEEIVVEIKPFDEKTPISTSDESEPSAVDGASRVVKSTKESKKSGPAKQVKKMKQVEMVKPIETVHVLKPSESITDVTDANEEIVTEFKPFDEKTYSTSDESESSTNAVEAKEHEKTAPPKQVKKMIEDEMVKSNETVHDSKPFKPKNYDAKEEIVAEFKPFDEKTSSTTSDESEPSVNAVEDASRVAKPAKESTKTGRAKQVKKMKQVEMVKPIETVHVLKPSEPITDVNDANKEIVAEIKPFEDKTQRTTSDESEPSANAVEDKEHKKTAPPKQVIKMKEDEMVKPTETVKDSKPTKPKIDDAKEDIVTKFKPFDEKTSSTTSDESEPSAKAGKVQLELQNQLKKVRKLDKQNKS</sequence>
<accession>A0AAW0NT84</accession>
<comment type="caution">
    <text evidence="2">The sequence shown here is derived from an EMBL/GenBank/DDBJ whole genome shotgun (WGS) entry which is preliminary data.</text>
</comment>
<proteinExistence type="predicted"/>
<feature type="compositionally biased region" description="Basic and acidic residues" evidence="1">
    <location>
        <begin position="423"/>
        <end position="436"/>
    </location>
</feature>
<feature type="region of interest" description="Disordered" evidence="1">
    <location>
        <begin position="423"/>
        <end position="521"/>
    </location>
</feature>
<feature type="compositionally biased region" description="Basic and acidic residues" evidence="1">
    <location>
        <begin position="17"/>
        <end position="38"/>
    </location>
</feature>
<organism evidence="2 3">
    <name type="scientific">Mugilogobius chulae</name>
    <name type="common">yellowstripe goby</name>
    <dbReference type="NCBI Taxonomy" id="88201"/>
    <lineage>
        <taxon>Eukaryota</taxon>
        <taxon>Metazoa</taxon>
        <taxon>Chordata</taxon>
        <taxon>Craniata</taxon>
        <taxon>Vertebrata</taxon>
        <taxon>Euteleostomi</taxon>
        <taxon>Actinopterygii</taxon>
        <taxon>Neopterygii</taxon>
        <taxon>Teleostei</taxon>
        <taxon>Neoteleostei</taxon>
        <taxon>Acanthomorphata</taxon>
        <taxon>Gobiaria</taxon>
        <taxon>Gobiiformes</taxon>
        <taxon>Gobioidei</taxon>
        <taxon>Gobiidae</taxon>
        <taxon>Gobionellinae</taxon>
        <taxon>Mugilogobius</taxon>
    </lineage>
</organism>
<evidence type="ECO:0000256" key="1">
    <source>
        <dbReference type="SAM" id="MobiDB-lite"/>
    </source>
</evidence>
<keyword evidence="3" id="KW-1185">Reference proteome</keyword>
<feature type="compositionally biased region" description="Basic and acidic residues" evidence="1">
    <location>
        <begin position="462"/>
        <end position="503"/>
    </location>
</feature>
<evidence type="ECO:0000313" key="2">
    <source>
        <dbReference type="EMBL" id="KAK7899366.1"/>
    </source>
</evidence>
<dbReference type="AlphaFoldDB" id="A0AAW0NT84"/>
<feature type="region of interest" description="Disordered" evidence="1">
    <location>
        <begin position="343"/>
        <end position="388"/>
    </location>
</feature>
<feature type="compositionally biased region" description="Polar residues" evidence="1">
    <location>
        <begin position="128"/>
        <end position="140"/>
    </location>
</feature>
<protein>
    <submittedName>
        <fullName evidence="2">Uncharacterized protein</fullName>
    </submittedName>
</protein>
<feature type="region of interest" description="Disordered" evidence="1">
    <location>
        <begin position="1"/>
        <end position="98"/>
    </location>
</feature>
<dbReference type="Proteomes" id="UP001460270">
    <property type="component" value="Unassembled WGS sequence"/>
</dbReference>